<dbReference type="EMBL" id="JAGFNK010000044">
    <property type="protein sequence ID" value="KAI9510354.1"/>
    <property type="molecule type" value="Genomic_DNA"/>
</dbReference>
<gene>
    <name evidence="1" type="ORF">F5148DRAFT_1180270</name>
</gene>
<organism evidence="1 2">
    <name type="scientific">Russula earlei</name>
    <dbReference type="NCBI Taxonomy" id="71964"/>
    <lineage>
        <taxon>Eukaryota</taxon>
        <taxon>Fungi</taxon>
        <taxon>Dikarya</taxon>
        <taxon>Basidiomycota</taxon>
        <taxon>Agaricomycotina</taxon>
        <taxon>Agaricomycetes</taxon>
        <taxon>Russulales</taxon>
        <taxon>Russulaceae</taxon>
        <taxon>Russula</taxon>
    </lineage>
</organism>
<proteinExistence type="predicted"/>
<dbReference type="Proteomes" id="UP001207468">
    <property type="component" value="Unassembled WGS sequence"/>
</dbReference>
<evidence type="ECO:0000313" key="1">
    <source>
        <dbReference type="EMBL" id="KAI9510354.1"/>
    </source>
</evidence>
<keyword evidence="2" id="KW-1185">Reference proteome</keyword>
<accession>A0ACC0UH15</accession>
<sequence length="65" mass="7294">MLGYRRLPSHCDKLFGDLRTLMESLHSDGLVHGDLRDPDVVCEEEMMALDFDWGRHHAGLSSPAG</sequence>
<reference evidence="1" key="1">
    <citation type="submission" date="2021-03" db="EMBL/GenBank/DDBJ databases">
        <title>Evolutionary priming and transition to the ectomycorrhizal habit in an iconic lineage of mushroom-forming fungi: is preadaptation a requirement?</title>
        <authorList>
            <consortium name="DOE Joint Genome Institute"/>
            <person name="Looney B.P."/>
            <person name="Miyauchi S."/>
            <person name="Morin E."/>
            <person name="Drula E."/>
            <person name="Courty P.E."/>
            <person name="Chicoki N."/>
            <person name="Fauchery L."/>
            <person name="Kohler A."/>
            <person name="Kuo A."/>
            <person name="LaButti K."/>
            <person name="Pangilinan J."/>
            <person name="Lipzen A."/>
            <person name="Riley R."/>
            <person name="Andreopoulos W."/>
            <person name="He G."/>
            <person name="Johnson J."/>
            <person name="Barry K.W."/>
            <person name="Grigoriev I.V."/>
            <person name="Nagy L."/>
            <person name="Hibbett D."/>
            <person name="Henrissat B."/>
            <person name="Matheny P.B."/>
            <person name="Labbe J."/>
            <person name="Martin A.F."/>
        </authorList>
    </citation>
    <scope>NUCLEOTIDE SEQUENCE</scope>
    <source>
        <strain evidence="1">BPL698</strain>
    </source>
</reference>
<evidence type="ECO:0000313" key="2">
    <source>
        <dbReference type="Proteomes" id="UP001207468"/>
    </source>
</evidence>
<name>A0ACC0UH15_9AGAM</name>
<comment type="caution">
    <text evidence="1">The sequence shown here is derived from an EMBL/GenBank/DDBJ whole genome shotgun (WGS) entry which is preliminary data.</text>
</comment>
<protein>
    <submittedName>
        <fullName evidence="1">Uncharacterized protein</fullName>
    </submittedName>
</protein>